<evidence type="ECO:0000256" key="5">
    <source>
        <dbReference type="SAM" id="MobiDB-lite"/>
    </source>
</evidence>
<evidence type="ECO:0000259" key="6">
    <source>
        <dbReference type="SMART" id="SM00647"/>
    </source>
</evidence>
<evidence type="ECO:0000313" key="7">
    <source>
        <dbReference type="EMBL" id="KAA8569057.1"/>
    </source>
</evidence>
<feature type="compositionally biased region" description="Basic and acidic residues" evidence="5">
    <location>
        <begin position="264"/>
        <end position="276"/>
    </location>
</feature>
<sequence length="332" mass="36773">MSTAPDPKFPDLPGLIFGCAPSKHRRSPVKMLLGRYNVKVKGNDKKEDYLLKLVELENSIGEREKEALVNWFAGENTCKALAALLGDALQPPIIPKDIVEPAAKKAKLQSDDDLIFAAVDECRICTERLAPENFPQSRITRRVQQEAASEAWLAENTKLCPNPECGMRIQTKSGCDHLTCDYCLFEFCWACCVDFSVIKKRGNGAHKPECEWHTDNKDGMPGHGRRRAAVSRQSAGGASKDMNVREELKGPEQVTGLEDLNDPEGVKKSHKSKETVESVESLEAIGLTQPGIPTESEKSFQPNKSHEAVKSLETTGAMESTRSNPLKRRLEE</sequence>
<dbReference type="AlphaFoldDB" id="A0A5M9JJZ5"/>
<reference evidence="7 8" key="1">
    <citation type="submission" date="2019-06" db="EMBL/GenBank/DDBJ databases">
        <title>Genome Sequence of the Brown Rot Fungal Pathogen Monilinia fructicola.</title>
        <authorList>
            <person name="De Miccolis Angelini R.M."/>
            <person name="Landi L."/>
            <person name="Abate D."/>
            <person name="Pollastro S."/>
            <person name="Romanazzi G."/>
            <person name="Faretra F."/>
        </authorList>
    </citation>
    <scope>NUCLEOTIDE SEQUENCE [LARGE SCALE GENOMIC DNA]</scope>
    <source>
        <strain evidence="7 8">Mfrc123</strain>
    </source>
</reference>
<dbReference type="SMART" id="SM00647">
    <property type="entry name" value="IBR"/>
    <property type="match status" value="1"/>
</dbReference>
<keyword evidence="3" id="KW-0833">Ubl conjugation pathway</keyword>
<dbReference type="Proteomes" id="UP000322873">
    <property type="component" value="Unassembled WGS sequence"/>
</dbReference>
<accession>A0A5M9JJZ5</accession>
<evidence type="ECO:0000256" key="1">
    <source>
        <dbReference type="ARBA" id="ARBA00022723"/>
    </source>
</evidence>
<dbReference type="SUPFAM" id="SSF57850">
    <property type="entry name" value="RING/U-box"/>
    <property type="match status" value="1"/>
</dbReference>
<keyword evidence="2" id="KW-0863">Zinc-finger</keyword>
<evidence type="ECO:0000313" key="8">
    <source>
        <dbReference type="Proteomes" id="UP000322873"/>
    </source>
</evidence>
<protein>
    <recommendedName>
        <fullName evidence="6">IBR domain-containing protein</fullName>
    </recommendedName>
</protein>
<dbReference type="GO" id="GO:0008270">
    <property type="term" value="F:zinc ion binding"/>
    <property type="evidence" value="ECO:0007669"/>
    <property type="project" value="UniProtKB-KW"/>
</dbReference>
<dbReference type="Pfam" id="PF22191">
    <property type="entry name" value="IBR_1"/>
    <property type="match status" value="1"/>
</dbReference>
<proteinExistence type="predicted"/>
<feature type="region of interest" description="Disordered" evidence="5">
    <location>
        <begin position="214"/>
        <end position="332"/>
    </location>
</feature>
<feature type="compositionally biased region" description="Polar residues" evidence="5">
    <location>
        <begin position="312"/>
        <end position="324"/>
    </location>
</feature>
<organism evidence="7 8">
    <name type="scientific">Monilinia fructicola</name>
    <name type="common">Brown rot fungus</name>
    <name type="synonym">Ciboria fructicola</name>
    <dbReference type="NCBI Taxonomy" id="38448"/>
    <lineage>
        <taxon>Eukaryota</taxon>
        <taxon>Fungi</taxon>
        <taxon>Dikarya</taxon>
        <taxon>Ascomycota</taxon>
        <taxon>Pezizomycotina</taxon>
        <taxon>Leotiomycetes</taxon>
        <taxon>Helotiales</taxon>
        <taxon>Sclerotiniaceae</taxon>
        <taxon>Monilinia</taxon>
    </lineage>
</organism>
<dbReference type="Gene3D" id="1.20.120.1750">
    <property type="match status" value="1"/>
</dbReference>
<gene>
    <name evidence="7" type="ORF">EYC84_000729</name>
</gene>
<evidence type="ECO:0000256" key="3">
    <source>
        <dbReference type="ARBA" id="ARBA00022786"/>
    </source>
</evidence>
<keyword evidence="1" id="KW-0479">Metal-binding</keyword>
<evidence type="ECO:0000256" key="4">
    <source>
        <dbReference type="ARBA" id="ARBA00022833"/>
    </source>
</evidence>
<keyword evidence="4" id="KW-0862">Zinc</keyword>
<comment type="caution">
    <text evidence="7">The sequence shown here is derived from an EMBL/GenBank/DDBJ whole genome shotgun (WGS) entry which is preliminary data.</text>
</comment>
<keyword evidence="8" id="KW-1185">Reference proteome</keyword>
<feature type="domain" description="IBR" evidence="6">
    <location>
        <begin position="141"/>
        <end position="210"/>
    </location>
</feature>
<dbReference type="EMBL" id="VICG01000008">
    <property type="protein sequence ID" value="KAA8569057.1"/>
    <property type="molecule type" value="Genomic_DNA"/>
</dbReference>
<name>A0A5M9JJZ5_MONFR</name>
<dbReference type="InterPro" id="IPR002867">
    <property type="entry name" value="IBR_dom"/>
</dbReference>
<evidence type="ECO:0000256" key="2">
    <source>
        <dbReference type="ARBA" id="ARBA00022771"/>
    </source>
</evidence>
<dbReference type="VEuPathDB" id="FungiDB:MFRU_047g00130"/>